<dbReference type="STRING" id="365046.Rta_08370"/>
<feature type="transmembrane region" description="Helical" evidence="12">
    <location>
        <begin position="149"/>
        <end position="173"/>
    </location>
</feature>
<evidence type="ECO:0000259" key="13">
    <source>
        <dbReference type="PROSITE" id="PS51201"/>
    </source>
</evidence>
<keyword evidence="3" id="KW-0813">Transport</keyword>
<keyword evidence="8 12" id="KW-1133">Transmembrane helix</keyword>
<dbReference type="GO" id="GO:0005886">
    <property type="term" value="C:plasma membrane"/>
    <property type="evidence" value="ECO:0007669"/>
    <property type="project" value="TreeGrafter"/>
</dbReference>
<feature type="transmembrane region" description="Helical" evidence="12">
    <location>
        <begin position="339"/>
        <end position="359"/>
    </location>
</feature>
<evidence type="ECO:0000313" key="14">
    <source>
        <dbReference type="EMBL" id="AEG91918.1"/>
    </source>
</evidence>
<proteinExistence type="inferred from homology"/>
<feature type="transmembrane region" description="Helical" evidence="12">
    <location>
        <begin position="117"/>
        <end position="137"/>
    </location>
</feature>
<evidence type="ECO:0000256" key="12">
    <source>
        <dbReference type="SAM" id="Phobius"/>
    </source>
</evidence>
<gene>
    <name evidence="14" type="ordered locus">Rta_08370</name>
</gene>
<name>F5XYC5_RAMTT</name>
<dbReference type="Pfam" id="PF02254">
    <property type="entry name" value="TrkA_N"/>
    <property type="match status" value="1"/>
</dbReference>
<dbReference type="SUPFAM" id="SSF51735">
    <property type="entry name" value="NAD(P)-binding Rossmann-fold domains"/>
    <property type="match status" value="1"/>
</dbReference>
<dbReference type="eggNOG" id="COG1226">
    <property type="taxonomic scope" value="Bacteria"/>
</dbReference>
<evidence type="ECO:0000256" key="3">
    <source>
        <dbReference type="ARBA" id="ARBA00022448"/>
    </source>
</evidence>
<evidence type="ECO:0000256" key="4">
    <source>
        <dbReference type="ARBA" id="ARBA00022449"/>
    </source>
</evidence>
<feature type="transmembrane region" description="Helical" evidence="12">
    <location>
        <begin position="6"/>
        <end position="27"/>
    </location>
</feature>
<sequence length="624" mass="66341">MALEQGSELVKAVVVLAAGVLAVPLFRRLGLGSVLGYLAAGLAIGPFGLAFFNEGQTVLHVAELGVVMFLFVIGLEMQPRRLWKLRREIFGLGLGQVLGCGALLTVAGVALGLAPAVAFIGAMGFVLSSTAIVMQILDERGDTSTPRGQRIVSILLLEDLAIVPLLALVALMAPAPPSASGTSRWIAVGAGLVAVVGLITVSRWLLNPLFRVLAHAKAREVMTAAALLVVLGAALAMQWSGLSMAMGAFAAGVMLSESTFRHQLEADIEPFRGILLGLFFMGVGMSLDLRLVLADWPLILGGVVACMAIKGLGVYAVARLTRARHPEALERAMLMAQGGEFAFVLYSAAATAGLVSVGVHAVLTAAVIVSMALTPLAVLSLRWLLPRRAEQNMDGVQVAENLSSCVLIIGFGRFGQIASQALLARGLQVTIIESDTDMIRGAAQFGFQVYYGDGARLDVLHASGARTAKAILVCVDDKEATNRIVALIKHEFPLTPVLARAYDRQHAIELVRLGVDWQLRETFESAMNFGLQALRTLGVEPEQVAEVEEDLRRRDAERMTLQLAGDREAALRLLHGNKWAPVPLTQPQREGRPMNPEAAGAIESVVSPQGARPAGETKPPELVK</sequence>
<dbReference type="InterPro" id="IPR038770">
    <property type="entry name" value="Na+/solute_symporter_sf"/>
</dbReference>
<dbReference type="AlphaFoldDB" id="F5XYC5"/>
<dbReference type="PANTHER" id="PTHR46157">
    <property type="entry name" value="K(+) EFFLUX ANTIPORTER 3, CHLOROPLASTIC"/>
    <property type="match status" value="1"/>
</dbReference>
<dbReference type="InterPro" id="IPR036291">
    <property type="entry name" value="NAD(P)-bd_dom_sf"/>
</dbReference>
<keyword evidence="9" id="KW-0406">Ion transport</keyword>
<keyword evidence="7" id="KW-0630">Potassium</keyword>
<evidence type="ECO:0000256" key="11">
    <source>
        <dbReference type="SAM" id="MobiDB-lite"/>
    </source>
</evidence>
<comment type="similarity">
    <text evidence="2">Belongs to the monovalent cation:proton antiporter 2 (CPA2) transporter (TC 2.A.37) family.</text>
</comment>
<feature type="transmembrane region" description="Helical" evidence="12">
    <location>
        <begin position="58"/>
        <end position="77"/>
    </location>
</feature>
<evidence type="ECO:0000256" key="2">
    <source>
        <dbReference type="ARBA" id="ARBA00005551"/>
    </source>
</evidence>
<evidence type="ECO:0000256" key="6">
    <source>
        <dbReference type="ARBA" id="ARBA00022692"/>
    </source>
</evidence>
<dbReference type="EMBL" id="CP000245">
    <property type="protein sequence ID" value="AEG91918.1"/>
    <property type="molecule type" value="Genomic_DNA"/>
</dbReference>
<feature type="transmembrane region" description="Helical" evidence="12">
    <location>
        <begin position="185"/>
        <end position="206"/>
    </location>
</feature>
<dbReference type="HOGENOM" id="CLU_005126_9_3_4"/>
<dbReference type="InterPro" id="IPR003148">
    <property type="entry name" value="RCK_N"/>
</dbReference>
<feature type="region of interest" description="Disordered" evidence="11">
    <location>
        <begin position="581"/>
        <end position="624"/>
    </location>
</feature>
<evidence type="ECO:0000256" key="9">
    <source>
        <dbReference type="ARBA" id="ARBA00023065"/>
    </source>
</evidence>
<dbReference type="Proteomes" id="UP000008385">
    <property type="component" value="Chromosome"/>
</dbReference>
<feature type="domain" description="RCK N-terminal" evidence="13">
    <location>
        <begin position="403"/>
        <end position="527"/>
    </location>
</feature>
<dbReference type="FunFam" id="3.40.50.720:FF:000036">
    <property type="entry name" value="Glutathione-regulated potassium-efflux system protein KefB"/>
    <property type="match status" value="1"/>
</dbReference>
<keyword evidence="15" id="KW-1185">Reference proteome</keyword>
<dbReference type="Gene3D" id="3.40.50.720">
    <property type="entry name" value="NAD(P)-binding Rossmann-like Domain"/>
    <property type="match status" value="1"/>
</dbReference>
<dbReference type="InterPro" id="IPR004771">
    <property type="entry name" value="K/H_exchanger"/>
</dbReference>
<dbReference type="Gene3D" id="1.20.1530.20">
    <property type="match status" value="1"/>
</dbReference>
<dbReference type="GO" id="GO:0008324">
    <property type="term" value="F:monoatomic cation transmembrane transporter activity"/>
    <property type="evidence" value="ECO:0007669"/>
    <property type="project" value="InterPro"/>
</dbReference>
<reference evidence="15" key="1">
    <citation type="submission" date="2006-01" db="EMBL/GenBank/DDBJ databases">
        <title>Genome of the cyst-dividing bacterium Ramlibacter tataouinensis.</title>
        <authorList>
            <person name="Barakat M."/>
            <person name="Ortet P."/>
            <person name="De Luca G."/>
            <person name="Jourlin-Castelli C."/>
            <person name="Ansaldi M."/>
            <person name="Py B."/>
            <person name="Fichant G."/>
            <person name="Coutinho P."/>
            <person name="Voulhoux R."/>
            <person name="Bastien O."/>
            <person name="Roy S."/>
            <person name="Marechal E."/>
            <person name="Henrissat B."/>
            <person name="Quentin Y."/>
            <person name="Noirot P."/>
            <person name="Filloux A."/>
            <person name="Mejean V."/>
            <person name="DuBow M."/>
            <person name="Barras F."/>
            <person name="Heulin T."/>
        </authorList>
    </citation>
    <scope>NUCLEOTIDE SEQUENCE [LARGE SCALE GENOMIC DNA]</scope>
    <source>
        <strain evidence="15">ATCC BAA-407 / DSM 14655 / LMG 21543 / TTB310</strain>
    </source>
</reference>
<dbReference type="RefSeq" id="WP_013900151.1">
    <property type="nucleotide sequence ID" value="NC_015677.1"/>
</dbReference>
<accession>F5XYC5</accession>
<dbReference type="PANTHER" id="PTHR46157:SF8">
    <property type="entry name" value="GLUTATHIONE-REGULATED POTASSIUM-EFFLUX SYSTEM PROTEIN"/>
    <property type="match status" value="1"/>
</dbReference>
<dbReference type="InterPro" id="IPR006153">
    <property type="entry name" value="Cation/H_exchanger_TM"/>
</dbReference>
<dbReference type="GO" id="GO:0006813">
    <property type="term" value="P:potassium ion transport"/>
    <property type="evidence" value="ECO:0007669"/>
    <property type="project" value="UniProtKB-KW"/>
</dbReference>
<dbReference type="NCBIfam" id="TIGR00932">
    <property type="entry name" value="2a37"/>
    <property type="match status" value="1"/>
</dbReference>
<keyword evidence="10 12" id="KW-0472">Membrane</keyword>
<evidence type="ECO:0000313" key="15">
    <source>
        <dbReference type="Proteomes" id="UP000008385"/>
    </source>
</evidence>
<evidence type="ECO:0000256" key="1">
    <source>
        <dbReference type="ARBA" id="ARBA00004127"/>
    </source>
</evidence>
<feature type="transmembrane region" description="Helical" evidence="12">
    <location>
        <begin position="365"/>
        <end position="385"/>
    </location>
</feature>
<feature type="transmembrane region" description="Helical" evidence="12">
    <location>
        <begin position="298"/>
        <end position="318"/>
    </location>
</feature>
<feature type="transmembrane region" description="Helical" evidence="12">
    <location>
        <begin position="34"/>
        <end position="52"/>
    </location>
</feature>
<evidence type="ECO:0000256" key="10">
    <source>
        <dbReference type="ARBA" id="ARBA00023136"/>
    </source>
</evidence>
<dbReference type="GO" id="GO:1902600">
    <property type="term" value="P:proton transmembrane transport"/>
    <property type="evidence" value="ECO:0007669"/>
    <property type="project" value="InterPro"/>
</dbReference>
<keyword evidence="5" id="KW-0633">Potassium transport</keyword>
<feature type="transmembrane region" description="Helical" evidence="12">
    <location>
        <begin position="89"/>
        <end position="111"/>
    </location>
</feature>
<comment type="subcellular location">
    <subcellularLocation>
        <location evidence="1">Endomembrane system</location>
        <topology evidence="1">Multi-pass membrane protein</topology>
    </subcellularLocation>
</comment>
<dbReference type="PATRIC" id="fig|365046.3.peg.859"/>
<evidence type="ECO:0000256" key="7">
    <source>
        <dbReference type="ARBA" id="ARBA00022958"/>
    </source>
</evidence>
<dbReference type="KEGG" id="rta:Rta_08370"/>
<dbReference type="eggNOG" id="COG0475">
    <property type="taxonomic scope" value="Bacteria"/>
</dbReference>
<dbReference type="Pfam" id="PF00999">
    <property type="entry name" value="Na_H_Exchanger"/>
    <property type="match status" value="1"/>
</dbReference>
<keyword evidence="6 12" id="KW-0812">Transmembrane</keyword>
<reference evidence="14 15" key="2">
    <citation type="journal article" date="2011" name="PLoS ONE">
        <title>The Cyst-Dividing Bacterium Ramlibacter tataouinensis TTB310 Genome Reveals a Well-Stocked Toolbox for Adaptation to a Desert Environment.</title>
        <authorList>
            <person name="De Luca G."/>
            <person name="Barakat M."/>
            <person name="Ortet P."/>
            <person name="Fochesato S."/>
            <person name="Jourlin-Castelli C."/>
            <person name="Ansaldi M."/>
            <person name="Py B."/>
            <person name="Fichant G."/>
            <person name="Coutinho P.M."/>
            <person name="Voulhoux R."/>
            <person name="Bastien O."/>
            <person name="Marechal E."/>
            <person name="Henrissat B."/>
            <person name="Quentin Y."/>
            <person name="Noirot P."/>
            <person name="Filloux A."/>
            <person name="Mejean V."/>
            <person name="Dubow M.S."/>
            <person name="Barras F."/>
            <person name="Barbe V."/>
            <person name="Weissenbach J."/>
            <person name="Mihalcescu I."/>
            <person name="Vermeglio A."/>
            <person name="Achouak W."/>
            <person name="Heulin T."/>
        </authorList>
    </citation>
    <scope>NUCLEOTIDE SEQUENCE [LARGE SCALE GENOMIC DNA]</scope>
    <source>
        <strain evidence="15">ATCC BAA-407 / DSM 14655 / LMG 21543 / TTB310</strain>
    </source>
</reference>
<dbReference type="OrthoDB" id="9781411at2"/>
<dbReference type="GO" id="GO:0012505">
    <property type="term" value="C:endomembrane system"/>
    <property type="evidence" value="ECO:0007669"/>
    <property type="project" value="UniProtKB-SubCell"/>
</dbReference>
<evidence type="ECO:0000256" key="5">
    <source>
        <dbReference type="ARBA" id="ARBA00022538"/>
    </source>
</evidence>
<protein>
    <submittedName>
        <fullName evidence="14">Candidate membrane component of K+ transport systems, Kef type</fullName>
    </submittedName>
</protein>
<dbReference type="GO" id="GO:0015297">
    <property type="term" value="F:antiporter activity"/>
    <property type="evidence" value="ECO:0007669"/>
    <property type="project" value="UniProtKB-KW"/>
</dbReference>
<dbReference type="PROSITE" id="PS51201">
    <property type="entry name" value="RCK_N"/>
    <property type="match status" value="1"/>
</dbReference>
<evidence type="ECO:0000256" key="8">
    <source>
        <dbReference type="ARBA" id="ARBA00022989"/>
    </source>
</evidence>
<keyword evidence="4" id="KW-0050">Antiport</keyword>
<organism evidence="14 15">
    <name type="scientific">Ramlibacter tataouinensis (strain ATCC BAA-407 / DSM 14655 / LMG 21543 / TTB310)</name>
    <dbReference type="NCBI Taxonomy" id="365046"/>
    <lineage>
        <taxon>Bacteria</taxon>
        <taxon>Pseudomonadati</taxon>
        <taxon>Pseudomonadota</taxon>
        <taxon>Betaproteobacteria</taxon>
        <taxon>Burkholderiales</taxon>
        <taxon>Comamonadaceae</taxon>
        <taxon>Ramlibacter</taxon>
    </lineage>
</organism>